<organism evidence="1 2">
    <name type="scientific">Bacillus songklensis</name>
    <dbReference type="NCBI Taxonomy" id="1069116"/>
    <lineage>
        <taxon>Bacteria</taxon>
        <taxon>Bacillati</taxon>
        <taxon>Bacillota</taxon>
        <taxon>Bacilli</taxon>
        <taxon>Bacillales</taxon>
        <taxon>Bacillaceae</taxon>
        <taxon>Bacillus</taxon>
    </lineage>
</organism>
<dbReference type="Proteomes" id="UP001595752">
    <property type="component" value="Unassembled WGS sequence"/>
</dbReference>
<accession>A0ABV8AVK8</accession>
<dbReference type="RefSeq" id="WP_377911089.1">
    <property type="nucleotide sequence ID" value="NZ_JBHRZT010000001.1"/>
</dbReference>
<protein>
    <submittedName>
        <fullName evidence="1">Uncharacterized protein</fullName>
    </submittedName>
</protein>
<keyword evidence="2" id="KW-1185">Reference proteome</keyword>
<evidence type="ECO:0000313" key="2">
    <source>
        <dbReference type="Proteomes" id="UP001595752"/>
    </source>
</evidence>
<gene>
    <name evidence="1" type="ORF">ACFOU2_00100</name>
</gene>
<proteinExistence type="predicted"/>
<dbReference type="EMBL" id="JBHRZT010000001">
    <property type="protein sequence ID" value="MFC3882011.1"/>
    <property type="molecule type" value="Genomic_DNA"/>
</dbReference>
<comment type="caution">
    <text evidence="1">The sequence shown here is derived from an EMBL/GenBank/DDBJ whole genome shotgun (WGS) entry which is preliminary data.</text>
</comment>
<reference evidence="2" key="1">
    <citation type="journal article" date="2019" name="Int. J. Syst. Evol. Microbiol.">
        <title>The Global Catalogue of Microorganisms (GCM) 10K type strain sequencing project: providing services to taxonomists for standard genome sequencing and annotation.</title>
        <authorList>
            <consortium name="The Broad Institute Genomics Platform"/>
            <consortium name="The Broad Institute Genome Sequencing Center for Infectious Disease"/>
            <person name="Wu L."/>
            <person name="Ma J."/>
        </authorList>
    </citation>
    <scope>NUCLEOTIDE SEQUENCE [LARGE SCALE GENOMIC DNA]</scope>
    <source>
        <strain evidence="2">CCUG 61889</strain>
    </source>
</reference>
<name>A0ABV8AVK8_9BACI</name>
<sequence>MPAKKSKRSKEDDELLAKFVKLAMKDKGKLTLKVKPKKVK</sequence>
<evidence type="ECO:0000313" key="1">
    <source>
        <dbReference type="EMBL" id="MFC3882011.1"/>
    </source>
</evidence>